<feature type="region of interest" description="Disordered" evidence="1">
    <location>
        <begin position="1"/>
        <end position="39"/>
    </location>
</feature>
<feature type="non-terminal residue" evidence="2">
    <location>
        <position position="1"/>
    </location>
</feature>
<proteinExistence type="predicted"/>
<sequence>RGGLHLPPQGDGAQAPGVRGHGRRLRGRAAPPPRAPTGL</sequence>
<evidence type="ECO:0000313" key="2">
    <source>
        <dbReference type="EMBL" id="CAA9291025.1"/>
    </source>
</evidence>
<dbReference type="AlphaFoldDB" id="A0A6J4JYW2"/>
<dbReference type="EC" id="4.2.1.148" evidence="2"/>
<evidence type="ECO:0000256" key="1">
    <source>
        <dbReference type="SAM" id="MobiDB-lite"/>
    </source>
</evidence>
<organism evidence="2">
    <name type="scientific">uncultured Actinomycetospora sp</name>
    <dbReference type="NCBI Taxonomy" id="1135996"/>
    <lineage>
        <taxon>Bacteria</taxon>
        <taxon>Bacillati</taxon>
        <taxon>Actinomycetota</taxon>
        <taxon>Actinomycetes</taxon>
        <taxon>Pseudonocardiales</taxon>
        <taxon>Pseudonocardiaceae</taxon>
        <taxon>Actinomycetospora</taxon>
        <taxon>environmental samples</taxon>
    </lineage>
</organism>
<feature type="non-terminal residue" evidence="2">
    <location>
        <position position="39"/>
    </location>
</feature>
<name>A0A6J4JYW2_9PSEU</name>
<dbReference type="GO" id="GO:0016829">
    <property type="term" value="F:lyase activity"/>
    <property type="evidence" value="ECO:0007669"/>
    <property type="project" value="UniProtKB-KW"/>
</dbReference>
<gene>
    <name evidence="2" type="ORF">AVDCRST_MAG54-4442</name>
</gene>
<protein>
    <submittedName>
        <fullName evidence="2">2-methylfumaryl-CoA hydratase</fullName>
        <ecNumber evidence="2">4.2.1.148</ecNumber>
    </submittedName>
</protein>
<keyword evidence="2" id="KW-0456">Lyase</keyword>
<dbReference type="EMBL" id="CADCTH010000558">
    <property type="protein sequence ID" value="CAA9291025.1"/>
    <property type="molecule type" value="Genomic_DNA"/>
</dbReference>
<reference evidence="2" key="1">
    <citation type="submission" date="2020-02" db="EMBL/GenBank/DDBJ databases">
        <authorList>
            <person name="Meier V. D."/>
        </authorList>
    </citation>
    <scope>NUCLEOTIDE SEQUENCE</scope>
    <source>
        <strain evidence="2">AVDCRST_MAG54</strain>
    </source>
</reference>
<feature type="compositionally biased region" description="Pro residues" evidence="1">
    <location>
        <begin position="30"/>
        <end position="39"/>
    </location>
</feature>
<accession>A0A6J4JYW2</accession>